<sequence length="355" mass="41844">MDLSEIFPSQETKTKRYVLPLYYFLVTTLYTIYQIIFFNTILKSSILSKSSLWDNFLLQFAIFYPIVLVMTFLDYLLIKVINEITPLHSSLYRHASALFVSNILLCALLYIIFSFMVTEVMDVGIRQSLSYKTSLILNITANLPILLVIDLLFYFQAERKAIKVTEKAKRDMLMYQYNALRAQVNPHFLFNSLNVLSSLIYENQEQANKYTKALSQVYRQVLSVSKKPLNTLQEEMHFFRQYLFLMEIRFENGFKIEIEPIEHWEHRKLVAFSFQLLLENAFKHNVSSAANPLLIYISVNENGISFRNRIFLRNDITKGEGIGLSFLNTQYDRYHKKLRIIEEENDFIVKIPFVE</sequence>
<dbReference type="PANTHER" id="PTHR34220">
    <property type="entry name" value="SENSOR HISTIDINE KINASE YPDA"/>
    <property type="match status" value="1"/>
</dbReference>
<dbReference type="InterPro" id="IPR010559">
    <property type="entry name" value="Sig_transdc_His_kin_internal"/>
</dbReference>
<feature type="transmembrane region" description="Helical" evidence="1">
    <location>
        <begin position="21"/>
        <end position="41"/>
    </location>
</feature>
<evidence type="ECO:0000313" key="3">
    <source>
        <dbReference type="EMBL" id="SDI32829.1"/>
    </source>
</evidence>
<dbReference type="Proteomes" id="UP000199426">
    <property type="component" value="Unassembled WGS sequence"/>
</dbReference>
<gene>
    <name evidence="4" type="primary">yehU_4</name>
    <name evidence="4" type="ORF">NCTC13492_02626</name>
    <name evidence="3" type="ORF">SAMN05421542_0852</name>
</gene>
<proteinExistence type="predicted"/>
<organism evidence="4 6">
    <name type="scientific">Chryseobacterium jejuense</name>
    <dbReference type="NCBI Taxonomy" id="445960"/>
    <lineage>
        <taxon>Bacteria</taxon>
        <taxon>Pseudomonadati</taxon>
        <taxon>Bacteroidota</taxon>
        <taxon>Flavobacteriia</taxon>
        <taxon>Flavobacteriales</taxon>
        <taxon>Weeksellaceae</taxon>
        <taxon>Chryseobacterium group</taxon>
        <taxon>Chryseobacterium</taxon>
    </lineage>
</organism>
<keyword evidence="4" id="KW-0808">Transferase</keyword>
<keyword evidence="4" id="KW-0418">Kinase</keyword>
<reference evidence="3 5" key="1">
    <citation type="submission" date="2016-10" db="EMBL/GenBank/DDBJ databases">
        <authorList>
            <person name="Varghese N."/>
            <person name="Submissions S."/>
        </authorList>
    </citation>
    <scope>NUCLEOTIDE SEQUENCE [LARGE SCALE GENOMIC DNA]</scope>
    <source>
        <strain evidence="3 5">DSM 19299</strain>
    </source>
</reference>
<keyword evidence="1" id="KW-1133">Transmembrane helix</keyword>
<dbReference type="EMBL" id="UAWB01000005">
    <property type="protein sequence ID" value="SQB44835.1"/>
    <property type="molecule type" value="Genomic_DNA"/>
</dbReference>
<accession>A0A2X2XA10</accession>
<dbReference type="STRING" id="445960.SAMN05421542_0852"/>
<reference evidence="4 6" key="2">
    <citation type="submission" date="2018-06" db="EMBL/GenBank/DDBJ databases">
        <authorList>
            <consortium name="Pathogen Informatics"/>
            <person name="Doyle S."/>
        </authorList>
    </citation>
    <scope>NUCLEOTIDE SEQUENCE [LARGE SCALE GENOMIC DNA]</scope>
    <source>
        <strain evidence="4 6">NCTC13492</strain>
    </source>
</reference>
<dbReference type="AlphaFoldDB" id="A0A2X2XA10"/>
<evidence type="ECO:0000256" key="1">
    <source>
        <dbReference type="SAM" id="Phobius"/>
    </source>
</evidence>
<dbReference type="GO" id="GO:0000155">
    <property type="term" value="F:phosphorelay sensor kinase activity"/>
    <property type="evidence" value="ECO:0007669"/>
    <property type="project" value="InterPro"/>
</dbReference>
<dbReference type="Pfam" id="PF06580">
    <property type="entry name" value="His_kinase"/>
    <property type="match status" value="1"/>
</dbReference>
<dbReference type="EMBL" id="FNEG01000001">
    <property type="protein sequence ID" value="SDI32829.1"/>
    <property type="molecule type" value="Genomic_DNA"/>
</dbReference>
<evidence type="ECO:0000313" key="6">
    <source>
        <dbReference type="Proteomes" id="UP000251670"/>
    </source>
</evidence>
<feature type="transmembrane region" description="Helical" evidence="1">
    <location>
        <begin position="56"/>
        <end position="77"/>
    </location>
</feature>
<dbReference type="EC" id="2.7.13.3" evidence="4"/>
<dbReference type="OrthoDB" id="9809908at2"/>
<dbReference type="InterPro" id="IPR050640">
    <property type="entry name" value="Bact_2-comp_sensor_kinase"/>
</dbReference>
<dbReference type="RefSeq" id="WP_089733857.1">
    <property type="nucleotide sequence ID" value="NZ_FNEG01000001.1"/>
</dbReference>
<evidence type="ECO:0000313" key="5">
    <source>
        <dbReference type="Proteomes" id="UP000199426"/>
    </source>
</evidence>
<name>A0A2X2XA10_CHRJE</name>
<keyword evidence="5" id="KW-1185">Reference proteome</keyword>
<feature type="transmembrane region" description="Helical" evidence="1">
    <location>
        <begin position="97"/>
        <end position="115"/>
    </location>
</feature>
<evidence type="ECO:0000259" key="2">
    <source>
        <dbReference type="Pfam" id="PF06580"/>
    </source>
</evidence>
<dbReference type="Proteomes" id="UP000251670">
    <property type="component" value="Unassembled WGS sequence"/>
</dbReference>
<feature type="transmembrane region" description="Helical" evidence="1">
    <location>
        <begin position="135"/>
        <end position="155"/>
    </location>
</feature>
<protein>
    <submittedName>
        <fullName evidence="3 4">Histidine kinase</fullName>
        <ecNumber evidence="4">2.7.13.3</ecNumber>
    </submittedName>
</protein>
<feature type="domain" description="Signal transduction histidine kinase internal region" evidence="2">
    <location>
        <begin position="176"/>
        <end position="252"/>
    </location>
</feature>
<dbReference type="PANTHER" id="PTHR34220:SF7">
    <property type="entry name" value="SENSOR HISTIDINE KINASE YPDA"/>
    <property type="match status" value="1"/>
</dbReference>
<keyword evidence="1" id="KW-0472">Membrane</keyword>
<keyword evidence="1" id="KW-0812">Transmembrane</keyword>
<dbReference type="GO" id="GO:0016020">
    <property type="term" value="C:membrane"/>
    <property type="evidence" value="ECO:0007669"/>
    <property type="project" value="InterPro"/>
</dbReference>
<evidence type="ECO:0000313" key="4">
    <source>
        <dbReference type="EMBL" id="SQB44835.1"/>
    </source>
</evidence>